<protein>
    <submittedName>
        <fullName evidence="1">Uncharacterized protein</fullName>
    </submittedName>
</protein>
<name>A0A0F8Z7P9_9ZZZZ</name>
<gene>
    <name evidence="1" type="ORF">LCGC14_2729520</name>
</gene>
<dbReference type="AlphaFoldDB" id="A0A0F8Z7P9"/>
<comment type="caution">
    <text evidence="1">The sequence shown here is derived from an EMBL/GenBank/DDBJ whole genome shotgun (WGS) entry which is preliminary data.</text>
</comment>
<dbReference type="EMBL" id="LAZR01049375">
    <property type="protein sequence ID" value="KKK89797.1"/>
    <property type="molecule type" value="Genomic_DNA"/>
</dbReference>
<organism evidence="1">
    <name type="scientific">marine sediment metagenome</name>
    <dbReference type="NCBI Taxonomy" id="412755"/>
    <lineage>
        <taxon>unclassified sequences</taxon>
        <taxon>metagenomes</taxon>
        <taxon>ecological metagenomes</taxon>
    </lineage>
</organism>
<proteinExistence type="predicted"/>
<sequence>MGLVSVSRKQIRQEQEEKVGYRKALKWVVLAVEQGIISKEDIIEYVEAALLREGE</sequence>
<accession>A0A0F8Z7P9</accession>
<reference evidence="1" key="1">
    <citation type="journal article" date="2015" name="Nature">
        <title>Complex archaea that bridge the gap between prokaryotes and eukaryotes.</title>
        <authorList>
            <person name="Spang A."/>
            <person name="Saw J.H."/>
            <person name="Jorgensen S.L."/>
            <person name="Zaremba-Niedzwiedzka K."/>
            <person name="Martijn J."/>
            <person name="Lind A.E."/>
            <person name="van Eijk R."/>
            <person name="Schleper C."/>
            <person name="Guy L."/>
            <person name="Ettema T.J."/>
        </authorList>
    </citation>
    <scope>NUCLEOTIDE SEQUENCE</scope>
</reference>
<evidence type="ECO:0000313" key="1">
    <source>
        <dbReference type="EMBL" id="KKK89797.1"/>
    </source>
</evidence>